<dbReference type="GO" id="GO:0003723">
    <property type="term" value="F:RNA binding"/>
    <property type="evidence" value="ECO:0007669"/>
    <property type="project" value="UniProtKB-KW"/>
</dbReference>
<comment type="cofactor">
    <cofactor evidence="1">
        <name>Mg(2+)</name>
        <dbReference type="ChEBI" id="CHEBI:18420"/>
    </cofactor>
</comment>
<evidence type="ECO:0000256" key="9">
    <source>
        <dbReference type="ARBA" id="ARBA00023436"/>
    </source>
</evidence>
<dbReference type="Pfam" id="PF10150">
    <property type="entry name" value="RNase_E_G"/>
    <property type="match status" value="1"/>
</dbReference>
<comment type="similarity">
    <text evidence="2">Belongs to the RNase E/G family.</text>
</comment>
<dbReference type="EMBL" id="KK785065">
    <property type="protein sequence ID" value="KDO50982.1"/>
    <property type="molecule type" value="Genomic_DNA"/>
</dbReference>
<dbReference type="InterPro" id="IPR004659">
    <property type="entry name" value="RNase_E/G"/>
</dbReference>
<evidence type="ECO:0000256" key="7">
    <source>
        <dbReference type="ARBA" id="ARBA00022842"/>
    </source>
</evidence>
<accession>A0A067EIC9</accession>
<evidence type="ECO:0000256" key="2">
    <source>
        <dbReference type="ARBA" id="ARBA00005522"/>
    </source>
</evidence>
<feature type="non-terminal residue" evidence="11">
    <location>
        <position position="1"/>
    </location>
</feature>
<keyword evidence="6" id="KW-0378">Hydrolase</keyword>
<dbReference type="GO" id="GO:0006396">
    <property type="term" value="P:RNA processing"/>
    <property type="evidence" value="ECO:0007669"/>
    <property type="project" value="InterPro"/>
</dbReference>
<keyword evidence="8" id="KW-0694">RNA-binding</keyword>
<keyword evidence="3" id="KW-0540">Nuclease</keyword>
<organism evidence="11 12">
    <name type="scientific">Citrus sinensis</name>
    <name type="common">Sweet orange</name>
    <name type="synonym">Citrus aurantium var. sinensis</name>
    <dbReference type="NCBI Taxonomy" id="2711"/>
    <lineage>
        <taxon>Eukaryota</taxon>
        <taxon>Viridiplantae</taxon>
        <taxon>Streptophyta</taxon>
        <taxon>Embryophyta</taxon>
        <taxon>Tracheophyta</taxon>
        <taxon>Spermatophyta</taxon>
        <taxon>Magnoliopsida</taxon>
        <taxon>eudicotyledons</taxon>
        <taxon>Gunneridae</taxon>
        <taxon>Pentapetalae</taxon>
        <taxon>rosids</taxon>
        <taxon>malvids</taxon>
        <taxon>Sapindales</taxon>
        <taxon>Rutaceae</taxon>
        <taxon>Aurantioideae</taxon>
        <taxon>Citrus</taxon>
    </lineage>
</organism>
<name>A0A067EIC9_CITSI</name>
<keyword evidence="4" id="KW-0479">Metal-binding</keyword>
<evidence type="ECO:0000259" key="10">
    <source>
        <dbReference type="Pfam" id="PF10150"/>
    </source>
</evidence>
<reference evidence="11 12" key="1">
    <citation type="submission" date="2014-04" db="EMBL/GenBank/DDBJ databases">
        <authorList>
            <consortium name="International Citrus Genome Consortium"/>
            <person name="Gmitter F."/>
            <person name="Chen C."/>
            <person name="Farmerie W."/>
            <person name="Harkins T."/>
            <person name="Desany B."/>
            <person name="Mohiuddin M."/>
            <person name="Kodira C."/>
            <person name="Borodovsky M."/>
            <person name="Lomsadze A."/>
            <person name="Burns P."/>
            <person name="Jenkins J."/>
            <person name="Prochnik S."/>
            <person name="Shu S."/>
            <person name="Chapman J."/>
            <person name="Pitluck S."/>
            <person name="Schmutz J."/>
            <person name="Rokhsar D."/>
        </authorList>
    </citation>
    <scope>NUCLEOTIDE SEQUENCE</scope>
</reference>
<dbReference type="InterPro" id="IPR019307">
    <property type="entry name" value="RNA-bd_AU-1/RNase_E/G"/>
</dbReference>
<dbReference type="AlphaFoldDB" id="A0A067EIC9"/>
<evidence type="ECO:0000313" key="12">
    <source>
        <dbReference type="Proteomes" id="UP000027120"/>
    </source>
</evidence>
<dbReference type="PANTHER" id="PTHR30001">
    <property type="entry name" value="RIBONUCLEASE"/>
    <property type="match status" value="1"/>
</dbReference>
<dbReference type="PANTHER" id="PTHR30001:SF1">
    <property type="entry name" value="RIBONUCLEASE E_G-LIKE PROTEIN, CHLOROPLASTIC"/>
    <property type="match status" value="1"/>
</dbReference>
<evidence type="ECO:0000256" key="8">
    <source>
        <dbReference type="ARBA" id="ARBA00022884"/>
    </source>
</evidence>
<evidence type="ECO:0000313" key="11">
    <source>
        <dbReference type="EMBL" id="KDO50982.1"/>
    </source>
</evidence>
<protein>
    <recommendedName>
        <fullName evidence="10">RNA-binding protein AU-1/Ribonuclease E/G domain-containing protein</fullName>
    </recommendedName>
</protein>
<dbReference type="GO" id="GO:0004540">
    <property type="term" value="F:RNA nuclease activity"/>
    <property type="evidence" value="ECO:0007669"/>
    <property type="project" value="InterPro"/>
</dbReference>
<proteinExistence type="inferred from homology"/>
<dbReference type="GO" id="GO:0046872">
    <property type="term" value="F:metal ion binding"/>
    <property type="evidence" value="ECO:0007669"/>
    <property type="project" value="UniProtKB-KW"/>
</dbReference>
<dbReference type="Proteomes" id="UP000027120">
    <property type="component" value="Unassembled WGS sequence"/>
</dbReference>
<evidence type="ECO:0000256" key="3">
    <source>
        <dbReference type="ARBA" id="ARBA00022722"/>
    </source>
</evidence>
<feature type="domain" description="RNA-binding protein AU-1/Ribonuclease E/G" evidence="10">
    <location>
        <begin position="2"/>
        <end position="153"/>
    </location>
</feature>
<sequence>VTSYLQDIAPDLCDRVELYDKRIPLFDKFNIEEEINNMLSKRVPLPNGGSLVIEQTEALVSIDVNGGHGMFGHGSSKEKAILDVNLAAAKQIARELRLRDIGGIIVVDFIDMADDSNKRLVYEEVKKAVERDRSMVKVSELSRHGLMEITRKRAMMEQKADPENPKSWPRFILRVDHHMCNYLTSGKRTRLAVLSSSLKAWILLKVARGFTRGAFEVIPYTDDKASENQHQVAISLLRSAEARANKSGKKVTLVPIKKLKSGRK</sequence>
<comment type="function">
    <text evidence="9">Involved in intercistronic processing of primary transcripts from chloroplast operons. The endonucleolytic activity of the enzyme depends on the number of phosphates at the 5' end, is inhibited by structured RNA, and preferentially cleaves A/U-rich sequences.</text>
</comment>
<keyword evidence="7" id="KW-0460">Magnesium</keyword>
<dbReference type="GO" id="GO:0016787">
    <property type="term" value="F:hydrolase activity"/>
    <property type="evidence" value="ECO:0007669"/>
    <property type="project" value="UniProtKB-KW"/>
</dbReference>
<evidence type="ECO:0000256" key="6">
    <source>
        <dbReference type="ARBA" id="ARBA00022801"/>
    </source>
</evidence>
<dbReference type="GO" id="GO:0004519">
    <property type="term" value="F:endonuclease activity"/>
    <property type="evidence" value="ECO:0007669"/>
    <property type="project" value="UniProtKB-KW"/>
</dbReference>
<keyword evidence="12" id="KW-1185">Reference proteome</keyword>
<evidence type="ECO:0000256" key="5">
    <source>
        <dbReference type="ARBA" id="ARBA00022759"/>
    </source>
</evidence>
<keyword evidence="5" id="KW-0255">Endonuclease</keyword>
<gene>
    <name evidence="11" type="ORF">CISIN_1g0044982mg</name>
</gene>
<evidence type="ECO:0000256" key="4">
    <source>
        <dbReference type="ARBA" id="ARBA00022723"/>
    </source>
</evidence>
<evidence type="ECO:0000256" key="1">
    <source>
        <dbReference type="ARBA" id="ARBA00001946"/>
    </source>
</evidence>